<reference evidence="2 3" key="1">
    <citation type="journal article" date="2019" name="Appl. Environ. Microbiol.">
        <title>Environmental Evidence and Genomic Insight of Iron-oxidizing Bacteria Preference Towards More Corrosion Resistant Stainless Steel at Higher Salinities.</title>
        <authorList>
            <person name="Garrison C.E."/>
            <person name="Price K.A."/>
            <person name="Field E.K."/>
        </authorList>
    </citation>
    <scope>NUCLEOTIDE SEQUENCE [LARGE SCALE GENOMIC DNA]</scope>
    <source>
        <strain evidence="2 3">P3</strain>
    </source>
</reference>
<keyword evidence="1" id="KW-1133">Transmembrane helix</keyword>
<comment type="caution">
    <text evidence="2">The sequence shown here is derived from an EMBL/GenBank/DDBJ whole genome shotgun (WGS) entry which is preliminary data.</text>
</comment>
<name>A0A5R9GZH4_9PROT</name>
<feature type="transmembrane region" description="Helical" evidence="1">
    <location>
        <begin position="352"/>
        <end position="370"/>
    </location>
</feature>
<keyword evidence="1" id="KW-0812">Transmembrane</keyword>
<evidence type="ECO:0000256" key="1">
    <source>
        <dbReference type="SAM" id="Phobius"/>
    </source>
</evidence>
<feature type="transmembrane region" description="Helical" evidence="1">
    <location>
        <begin position="164"/>
        <end position="180"/>
    </location>
</feature>
<dbReference type="AlphaFoldDB" id="A0A5R9GZH4"/>
<feature type="transmembrane region" description="Helical" evidence="1">
    <location>
        <begin position="45"/>
        <end position="65"/>
    </location>
</feature>
<evidence type="ECO:0000313" key="3">
    <source>
        <dbReference type="Proteomes" id="UP000306585"/>
    </source>
</evidence>
<feature type="transmembrane region" description="Helical" evidence="1">
    <location>
        <begin position="211"/>
        <end position="229"/>
    </location>
</feature>
<feature type="transmembrane region" description="Helical" evidence="1">
    <location>
        <begin position="268"/>
        <end position="291"/>
    </location>
</feature>
<organism evidence="2 3">
    <name type="scientific">Mariprofundus erugo</name>
    <dbReference type="NCBI Taxonomy" id="2528639"/>
    <lineage>
        <taxon>Bacteria</taxon>
        <taxon>Pseudomonadati</taxon>
        <taxon>Pseudomonadota</taxon>
        <taxon>Candidatius Mariprofundia</taxon>
        <taxon>Mariprofundales</taxon>
        <taxon>Mariprofundaceae</taxon>
        <taxon>Mariprofundus</taxon>
    </lineage>
</organism>
<evidence type="ECO:0008006" key="4">
    <source>
        <dbReference type="Google" id="ProtNLM"/>
    </source>
</evidence>
<feature type="transmembrane region" description="Helical" evidence="1">
    <location>
        <begin position="124"/>
        <end position="152"/>
    </location>
</feature>
<dbReference type="Proteomes" id="UP000306585">
    <property type="component" value="Unassembled WGS sequence"/>
</dbReference>
<proteinExistence type="predicted"/>
<dbReference type="EMBL" id="VBRY01000001">
    <property type="protein sequence ID" value="TLS69207.1"/>
    <property type="molecule type" value="Genomic_DNA"/>
</dbReference>
<sequence length="502" mass="57093">MRLKERHLKGFEGKLILVAMTLGLLAVTIMILSNGFMLEEATKRWALVISTLGAAQIAVQNLTFLQPHFPLYVLMPFYYIPGLDTGAAPYLVSVLGATVLLFMWDRDLREVEISPFRHVTLALLIIIHPCFLWAATSGGYLIMSMIAFYLLYRGCQHIISDHDIHSYIMLAVVFMAYFFVDSAAIFIFVALLPLIVVVAPIRTVMVSPSGLYLIVGTPLAFAIGTWAYMNWIFEGSFLHFITNADSAYLGGKLHIEEFPWLMQYGGQLLMPFLAATGYMLVAYPVSIYLLLDTIDNGYRFRASFVLLLHPLVAIAIATSQEYLSHPFEILSLISAGLMAELTYVKMQTRREFVILVLFMLVSVVGGWWLFAETSNAQMKEWMQALQGPVVRTAEEDTDLALGLWLKDNPQPTILFEKYAYKVIAARGNTNNLFLSFSNEFKSNLRQRVPDMQQIALPDPHTLRGRKDWVNGRFPHMYEYGMTGYRLVYDHLGWRVYRKKSHV</sequence>
<gene>
    <name evidence="2" type="ORF">FEF65_01610</name>
</gene>
<keyword evidence="3" id="KW-1185">Reference proteome</keyword>
<accession>A0A5R9GZH4</accession>
<feature type="transmembrane region" description="Helical" evidence="1">
    <location>
        <begin position="77"/>
        <end position="104"/>
    </location>
</feature>
<feature type="transmembrane region" description="Helical" evidence="1">
    <location>
        <begin position="12"/>
        <end position="33"/>
    </location>
</feature>
<dbReference type="RefSeq" id="WP_138238020.1">
    <property type="nucleotide sequence ID" value="NZ_VBRY01000001.1"/>
</dbReference>
<protein>
    <recommendedName>
        <fullName evidence="4">Glycosyltransferase RgtA/B/C/D-like domain-containing protein</fullName>
    </recommendedName>
</protein>
<evidence type="ECO:0000313" key="2">
    <source>
        <dbReference type="EMBL" id="TLS69207.1"/>
    </source>
</evidence>
<keyword evidence="1" id="KW-0472">Membrane</keyword>